<evidence type="ECO:0000256" key="1">
    <source>
        <dbReference type="ARBA" id="ARBA00009437"/>
    </source>
</evidence>
<dbReference type="Pfam" id="PF00126">
    <property type="entry name" value="HTH_1"/>
    <property type="match status" value="1"/>
</dbReference>
<sequence>MKPVRFSIRQLEHFVAIAEAGTLSAAAERLRVSQPGLSQSLTELERALGARLAVRKKAHGVTLTPSGRQVLGEARTLLRRAEDLVSIASGGKDLVGTLTVGCYVTLAPTALPTLLQDFSDLHPGVHVDFTEDTQDVLQRRLTNGELDLAILYDMEIEPELERAIIDIRRPYVLLPAGHRLADAPAVALTDLADEPQVLLDAPPSSQNTLAIFKQFGITPVIKYRPTSFELTRALVGRGMGYALLVQRPANDRTYDGSKVVIKEITEPVDGAHVLLAWSPTAGLNRRAEAFLTMCTDRHAARDIGPAGTIQ</sequence>
<dbReference type="EMBL" id="JACHNF010000001">
    <property type="protein sequence ID" value="MBB5980016.1"/>
    <property type="molecule type" value="Genomic_DNA"/>
</dbReference>
<evidence type="ECO:0000313" key="7">
    <source>
        <dbReference type="Proteomes" id="UP000558997"/>
    </source>
</evidence>
<comment type="caution">
    <text evidence="6">The sequence shown here is derived from an EMBL/GenBank/DDBJ whole genome shotgun (WGS) entry which is preliminary data.</text>
</comment>
<accession>A0A841DTD8</accession>
<dbReference type="PANTHER" id="PTHR30346:SF0">
    <property type="entry name" value="HCA OPERON TRANSCRIPTIONAL ACTIVATOR HCAR"/>
    <property type="match status" value="1"/>
</dbReference>
<dbReference type="Gene3D" id="1.10.10.10">
    <property type="entry name" value="Winged helix-like DNA-binding domain superfamily/Winged helix DNA-binding domain"/>
    <property type="match status" value="1"/>
</dbReference>
<organism evidence="6 7">
    <name type="scientific">Kribbella solani</name>
    <dbReference type="NCBI Taxonomy" id="236067"/>
    <lineage>
        <taxon>Bacteria</taxon>
        <taxon>Bacillati</taxon>
        <taxon>Actinomycetota</taxon>
        <taxon>Actinomycetes</taxon>
        <taxon>Propionibacteriales</taxon>
        <taxon>Kribbellaceae</taxon>
        <taxon>Kribbella</taxon>
    </lineage>
</organism>
<name>A0A841DTD8_9ACTN</name>
<feature type="domain" description="HTH lysR-type" evidence="5">
    <location>
        <begin position="6"/>
        <end position="64"/>
    </location>
</feature>
<keyword evidence="2" id="KW-0805">Transcription regulation</keyword>
<evidence type="ECO:0000256" key="4">
    <source>
        <dbReference type="ARBA" id="ARBA00023163"/>
    </source>
</evidence>
<dbReference type="Pfam" id="PF03466">
    <property type="entry name" value="LysR_substrate"/>
    <property type="match status" value="1"/>
</dbReference>
<evidence type="ECO:0000256" key="3">
    <source>
        <dbReference type="ARBA" id="ARBA00023125"/>
    </source>
</evidence>
<dbReference type="PANTHER" id="PTHR30346">
    <property type="entry name" value="TRANSCRIPTIONAL DUAL REGULATOR HCAR-RELATED"/>
    <property type="match status" value="1"/>
</dbReference>
<reference evidence="6 7" key="1">
    <citation type="submission" date="2020-08" db="EMBL/GenBank/DDBJ databases">
        <title>Sequencing the genomes of 1000 actinobacteria strains.</title>
        <authorList>
            <person name="Klenk H.-P."/>
        </authorList>
    </citation>
    <scope>NUCLEOTIDE SEQUENCE [LARGE SCALE GENOMIC DNA]</scope>
    <source>
        <strain evidence="6 7">DSM 17294</strain>
    </source>
</reference>
<proteinExistence type="inferred from homology"/>
<evidence type="ECO:0000256" key="2">
    <source>
        <dbReference type="ARBA" id="ARBA00023015"/>
    </source>
</evidence>
<keyword evidence="7" id="KW-1185">Reference proteome</keyword>
<dbReference type="Gene3D" id="3.40.190.10">
    <property type="entry name" value="Periplasmic binding protein-like II"/>
    <property type="match status" value="2"/>
</dbReference>
<dbReference type="InterPro" id="IPR036390">
    <property type="entry name" value="WH_DNA-bd_sf"/>
</dbReference>
<evidence type="ECO:0000313" key="6">
    <source>
        <dbReference type="EMBL" id="MBB5980016.1"/>
    </source>
</evidence>
<keyword evidence="4" id="KW-0804">Transcription</keyword>
<dbReference type="GO" id="GO:0003677">
    <property type="term" value="F:DNA binding"/>
    <property type="evidence" value="ECO:0007669"/>
    <property type="project" value="UniProtKB-KW"/>
</dbReference>
<dbReference type="AlphaFoldDB" id="A0A841DTD8"/>
<evidence type="ECO:0000259" key="5">
    <source>
        <dbReference type="PROSITE" id="PS50931"/>
    </source>
</evidence>
<protein>
    <submittedName>
        <fullName evidence="6">DNA-binding transcriptional LysR family regulator</fullName>
    </submittedName>
</protein>
<dbReference type="InterPro" id="IPR036388">
    <property type="entry name" value="WH-like_DNA-bd_sf"/>
</dbReference>
<dbReference type="GO" id="GO:0003700">
    <property type="term" value="F:DNA-binding transcription factor activity"/>
    <property type="evidence" value="ECO:0007669"/>
    <property type="project" value="InterPro"/>
</dbReference>
<dbReference type="InterPro" id="IPR000847">
    <property type="entry name" value="LysR_HTH_N"/>
</dbReference>
<keyword evidence="3 6" id="KW-0238">DNA-binding</keyword>
<dbReference type="SUPFAM" id="SSF46785">
    <property type="entry name" value="Winged helix' DNA-binding domain"/>
    <property type="match status" value="1"/>
</dbReference>
<dbReference type="PRINTS" id="PR00039">
    <property type="entry name" value="HTHLYSR"/>
</dbReference>
<dbReference type="InterPro" id="IPR005119">
    <property type="entry name" value="LysR_subst-bd"/>
</dbReference>
<dbReference type="SUPFAM" id="SSF53850">
    <property type="entry name" value="Periplasmic binding protein-like II"/>
    <property type="match status" value="1"/>
</dbReference>
<gene>
    <name evidence="6" type="ORF">HDA44_003357</name>
</gene>
<dbReference type="CDD" id="cd08412">
    <property type="entry name" value="PBP2_PAO1_like"/>
    <property type="match status" value="1"/>
</dbReference>
<dbReference type="PROSITE" id="PS50931">
    <property type="entry name" value="HTH_LYSR"/>
    <property type="match status" value="1"/>
</dbReference>
<dbReference type="RefSeq" id="WP_184835425.1">
    <property type="nucleotide sequence ID" value="NZ_BAAAVN010000007.1"/>
</dbReference>
<comment type="similarity">
    <text evidence="1">Belongs to the LysR transcriptional regulatory family.</text>
</comment>
<dbReference type="Proteomes" id="UP000558997">
    <property type="component" value="Unassembled WGS sequence"/>
</dbReference>
<dbReference type="GO" id="GO:0032993">
    <property type="term" value="C:protein-DNA complex"/>
    <property type="evidence" value="ECO:0007669"/>
    <property type="project" value="TreeGrafter"/>
</dbReference>